<comment type="subcellular location">
    <subcellularLocation>
        <location evidence="1">Cell membrane</location>
        <topology evidence="1">Single-pass membrane protein</topology>
    </subcellularLocation>
</comment>
<evidence type="ECO:0000256" key="3">
    <source>
        <dbReference type="ARBA" id="ARBA00022692"/>
    </source>
</evidence>
<feature type="domain" description="Phage shock protein PspC N-terminal" evidence="7">
    <location>
        <begin position="26"/>
        <end position="82"/>
    </location>
</feature>
<dbReference type="InterPro" id="IPR052027">
    <property type="entry name" value="PspC"/>
</dbReference>
<reference evidence="8 9" key="1">
    <citation type="submission" date="2015-11" db="EMBL/GenBank/DDBJ databases">
        <title>Genomic analysis of 38 Legionella species identifies large and diverse effector repertoires.</title>
        <authorList>
            <person name="Burstein D."/>
            <person name="Amaro F."/>
            <person name="Zusman T."/>
            <person name="Lifshitz Z."/>
            <person name="Cohen O."/>
            <person name="Gilbert J.A."/>
            <person name="Pupko T."/>
            <person name="Shuman H.A."/>
            <person name="Segal G."/>
        </authorList>
    </citation>
    <scope>NUCLEOTIDE SEQUENCE [LARGE SCALE GENOMIC DNA]</scope>
    <source>
        <strain evidence="8 9">IMVS3376</strain>
    </source>
</reference>
<keyword evidence="5 6" id="KW-0472">Membrane</keyword>
<dbReference type="AlphaFoldDB" id="A0A0W0ZFG4"/>
<protein>
    <submittedName>
        <fullName evidence="8">Phage shock protein C, PspC</fullName>
    </submittedName>
</protein>
<evidence type="ECO:0000256" key="5">
    <source>
        <dbReference type="ARBA" id="ARBA00023136"/>
    </source>
</evidence>
<evidence type="ECO:0000256" key="6">
    <source>
        <dbReference type="SAM" id="Phobius"/>
    </source>
</evidence>
<dbReference type="GO" id="GO:0005886">
    <property type="term" value="C:plasma membrane"/>
    <property type="evidence" value="ECO:0007669"/>
    <property type="project" value="UniProtKB-SubCell"/>
</dbReference>
<evidence type="ECO:0000313" key="9">
    <source>
        <dbReference type="Proteomes" id="UP000054926"/>
    </source>
</evidence>
<name>A0A0W0ZFG4_9GAMM</name>
<dbReference type="PANTHER" id="PTHR33885:SF3">
    <property type="entry name" value="PHAGE SHOCK PROTEIN C"/>
    <property type="match status" value="1"/>
</dbReference>
<keyword evidence="2" id="KW-1003">Cell membrane</keyword>
<evidence type="ECO:0000256" key="1">
    <source>
        <dbReference type="ARBA" id="ARBA00004162"/>
    </source>
</evidence>
<dbReference type="EMBL" id="LNYY01000019">
    <property type="protein sequence ID" value="KTD67808.1"/>
    <property type="molecule type" value="Genomic_DNA"/>
</dbReference>
<accession>A0A0W0ZFG4</accession>
<sequence length="90" mass="10326">MVNPRGIGHSGPTRSLRRHIMNRPYKKLWRSRKDRKIAGVCGGLGVYFGVDPVWMRIIFVIFFLVGGTAFIAYILLWLLIPLEPEGWQDA</sequence>
<keyword evidence="3 6" id="KW-0812">Transmembrane</keyword>
<dbReference type="InterPro" id="IPR007168">
    <property type="entry name" value="Phageshock_PspC_N"/>
</dbReference>
<evidence type="ECO:0000313" key="8">
    <source>
        <dbReference type="EMBL" id="KTD67808.1"/>
    </source>
</evidence>
<gene>
    <name evidence="8" type="ORF">Lste_0966</name>
</gene>
<keyword evidence="9" id="KW-1185">Reference proteome</keyword>
<dbReference type="PANTHER" id="PTHR33885">
    <property type="entry name" value="PHAGE SHOCK PROTEIN C"/>
    <property type="match status" value="1"/>
</dbReference>
<dbReference type="STRING" id="947033.Lste_0966"/>
<comment type="caution">
    <text evidence="8">The sequence shown here is derived from an EMBL/GenBank/DDBJ whole genome shotgun (WGS) entry which is preliminary data.</text>
</comment>
<feature type="transmembrane region" description="Helical" evidence="6">
    <location>
        <begin position="57"/>
        <end position="80"/>
    </location>
</feature>
<organism evidence="8 9">
    <name type="scientific">Legionella steelei</name>
    <dbReference type="NCBI Taxonomy" id="947033"/>
    <lineage>
        <taxon>Bacteria</taxon>
        <taxon>Pseudomonadati</taxon>
        <taxon>Pseudomonadota</taxon>
        <taxon>Gammaproteobacteria</taxon>
        <taxon>Legionellales</taxon>
        <taxon>Legionellaceae</taxon>
        <taxon>Legionella</taxon>
    </lineage>
</organism>
<dbReference type="PATRIC" id="fig|947033.5.peg.1030"/>
<dbReference type="Proteomes" id="UP000054926">
    <property type="component" value="Unassembled WGS sequence"/>
</dbReference>
<keyword evidence="4 6" id="KW-1133">Transmembrane helix</keyword>
<dbReference type="Pfam" id="PF04024">
    <property type="entry name" value="PspC"/>
    <property type="match status" value="1"/>
</dbReference>
<proteinExistence type="predicted"/>
<evidence type="ECO:0000259" key="7">
    <source>
        <dbReference type="Pfam" id="PF04024"/>
    </source>
</evidence>
<evidence type="ECO:0000256" key="4">
    <source>
        <dbReference type="ARBA" id="ARBA00022989"/>
    </source>
</evidence>
<evidence type="ECO:0000256" key="2">
    <source>
        <dbReference type="ARBA" id="ARBA00022475"/>
    </source>
</evidence>